<gene>
    <name evidence="6" type="ORF">SPAR_L00920</name>
</gene>
<reference evidence="6" key="4">
    <citation type="submission" date="2025-08" db="UniProtKB">
        <authorList>
            <consortium name="RefSeq"/>
        </authorList>
    </citation>
    <scope>IDENTIFICATION</scope>
    <source>
        <strain evidence="6">CBS432</strain>
    </source>
</reference>
<protein>
    <submittedName>
        <fullName evidence="6">Uncharacterized protein</fullName>
    </submittedName>
</protein>
<dbReference type="KEGG" id="spao:SPAR_L00920"/>
<evidence type="ECO:0000256" key="5">
    <source>
        <dbReference type="SAM" id="Phobius"/>
    </source>
</evidence>
<evidence type="ECO:0000256" key="1">
    <source>
        <dbReference type="ARBA" id="ARBA00004141"/>
    </source>
</evidence>
<dbReference type="Pfam" id="PF15701">
    <property type="entry name" value="DUF4668"/>
    <property type="match status" value="1"/>
</dbReference>
<dbReference type="InterPro" id="IPR031427">
    <property type="entry name" value="DUF4668"/>
</dbReference>
<feature type="transmembrane region" description="Helical" evidence="5">
    <location>
        <begin position="12"/>
        <end position="31"/>
    </location>
</feature>
<evidence type="ECO:0000256" key="4">
    <source>
        <dbReference type="ARBA" id="ARBA00023136"/>
    </source>
</evidence>
<reference evidence="6" key="1">
    <citation type="journal article" date="2017" name="Nat. Genet.">
        <title>Contrasting evolutionary genome dynamics between domesticated and wild yeasts.</title>
        <authorList>
            <person name="Yue J.X."/>
            <person name="Li J."/>
            <person name="Aigrain L."/>
            <person name="Hallin J."/>
            <person name="Persson K."/>
            <person name="Oliver K."/>
            <person name="Bergstrom A."/>
            <person name="Coupland P."/>
            <person name="Warringer J."/>
            <person name="Lagomarsino M.C."/>
            <person name="Fischer G."/>
            <person name="Durbin R."/>
            <person name="Liti G."/>
        </authorList>
    </citation>
    <scope>NUCLEOTIDE SEQUENCE</scope>
    <source>
        <strain evidence="6">CBS432</strain>
    </source>
</reference>
<feature type="transmembrane region" description="Helical" evidence="5">
    <location>
        <begin position="102"/>
        <end position="120"/>
    </location>
</feature>
<evidence type="ECO:0000256" key="2">
    <source>
        <dbReference type="ARBA" id="ARBA00022692"/>
    </source>
</evidence>
<comment type="subcellular location">
    <subcellularLocation>
        <location evidence="1">Membrane</location>
        <topology evidence="1">Multi-pass membrane protein</topology>
    </subcellularLocation>
</comment>
<dbReference type="VEuPathDB" id="FungiDB:SPAR_L00920"/>
<keyword evidence="4 5" id="KW-0472">Membrane</keyword>
<reference evidence="6" key="2">
    <citation type="submission" date="2020-01" db="EMBL/GenBank/DDBJ databases">
        <title>Population-level Yeast Reference Genomes.</title>
        <authorList>
            <person name="Yue J.-X."/>
        </authorList>
    </citation>
    <scope>NUCLEOTIDE SEQUENCE</scope>
    <source>
        <strain evidence="6">CBS432</strain>
    </source>
</reference>
<dbReference type="GO" id="GO:0016020">
    <property type="term" value="C:membrane"/>
    <property type="evidence" value="ECO:0007669"/>
    <property type="project" value="UniProtKB-SubCell"/>
</dbReference>
<dbReference type="RefSeq" id="XP_033767813.1">
    <property type="nucleotide sequence ID" value="XM_033911922.1"/>
</dbReference>
<feature type="transmembrane region" description="Helical" evidence="5">
    <location>
        <begin position="43"/>
        <end position="66"/>
    </location>
</feature>
<organism evidence="6">
    <name type="scientific">Saccharomyces paradoxus</name>
    <name type="common">Yeast</name>
    <name type="synonym">Saccharomyces douglasii</name>
    <dbReference type="NCBI Taxonomy" id="27291"/>
    <lineage>
        <taxon>Eukaryota</taxon>
        <taxon>Fungi</taxon>
        <taxon>Dikarya</taxon>
        <taxon>Ascomycota</taxon>
        <taxon>Saccharomycotina</taxon>
        <taxon>Saccharomycetes</taxon>
        <taxon>Saccharomycetales</taxon>
        <taxon>Saccharomycetaceae</taxon>
        <taxon>Saccharomyces</taxon>
    </lineage>
</organism>
<dbReference type="OrthoDB" id="4069743at2759"/>
<reference evidence="6" key="3">
    <citation type="submission" date="2025-07" db="EMBL/GenBank/DDBJ databases">
        <authorList>
            <consortium name="NCBI Genome Project"/>
        </authorList>
    </citation>
    <scope>NUCLEOTIDE SEQUENCE</scope>
    <source>
        <strain evidence="6">CBS432</strain>
    </source>
</reference>
<dbReference type="GeneID" id="54632182"/>
<accession>A0A8B8UVR5</accession>
<keyword evidence="3 5" id="KW-1133">Transmembrane helix</keyword>
<keyword evidence="2 5" id="KW-0812">Transmembrane</keyword>
<evidence type="ECO:0000256" key="3">
    <source>
        <dbReference type="ARBA" id="ARBA00022989"/>
    </source>
</evidence>
<name>A0A8B8UVR5_SACPA</name>
<evidence type="ECO:0000313" key="6">
    <source>
        <dbReference type="RefSeq" id="XP_033767813.1"/>
    </source>
</evidence>
<feature type="transmembrane region" description="Helical" evidence="5">
    <location>
        <begin position="140"/>
        <end position="158"/>
    </location>
</feature>
<proteinExistence type="predicted"/>
<sequence length="189" mass="22040">MRFQSPIFIEKLTKVVFVVSSGVYFMTPPLYNLHEKYPKVIILKIVEMALQSVTILLLIIFFFSCWKNGHFRNENKEKPKRCSKMICSSCAARRRNPKWFQLKYLLLTLLLFAFGLYPLIKIQGFFEIDQSINLYRLSQLFGWQVSWISSAVLLSFFCNELSLHSGPVEEDGYVNEKEAIFKSTTGQQV</sequence>
<dbReference type="AlphaFoldDB" id="A0A8B8UVR5"/>